<evidence type="ECO:0000256" key="14">
    <source>
        <dbReference type="PROSITE-ProRule" id="PRU00282"/>
    </source>
</evidence>
<dbReference type="PANTHER" id="PTHR45683">
    <property type="entry name" value="MITOCHONDRIAL NICOTINAMIDE ADENINE DINUCLEOTIDE TRANSPORTER 1-RELATED-RELATED"/>
    <property type="match status" value="1"/>
</dbReference>
<keyword evidence="9 14" id="KW-0472">Membrane</keyword>
<comment type="subcellular location">
    <subcellularLocation>
        <location evidence="1">Mitochondrion inner membrane</location>
        <topology evidence="1">Multi-pass membrane protein</topology>
    </subcellularLocation>
</comment>
<dbReference type="STRING" id="307972.A0A2G8L4H5"/>
<dbReference type="InterPro" id="IPR002067">
    <property type="entry name" value="MCP"/>
</dbReference>
<keyword evidence="5" id="KW-0677">Repeat</keyword>
<evidence type="ECO:0000256" key="3">
    <source>
        <dbReference type="ARBA" id="ARBA00022448"/>
    </source>
</evidence>
<dbReference type="AlphaFoldDB" id="A0A2G8L4H5"/>
<evidence type="ECO:0000256" key="5">
    <source>
        <dbReference type="ARBA" id="ARBA00022737"/>
    </source>
</evidence>
<keyword evidence="8" id="KW-0496">Mitochondrion</keyword>
<dbReference type="SUPFAM" id="SSF103506">
    <property type="entry name" value="Mitochondrial carrier"/>
    <property type="match status" value="1"/>
</dbReference>
<evidence type="ECO:0000256" key="9">
    <source>
        <dbReference type="ARBA" id="ARBA00023136"/>
    </source>
</evidence>
<protein>
    <recommendedName>
        <fullName evidence="12">Solute carrier family 25 member 32</fullName>
    </recommendedName>
    <alternativeName>
        <fullName evidence="13">Mitochondrial FAD transporter</fullName>
    </alternativeName>
</protein>
<proteinExistence type="inferred from homology"/>
<dbReference type="InterPro" id="IPR023395">
    <property type="entry name" value="MCP_dom_sf"/>
</dbReference>
<feature type="repeat" description="Solcar" evidence="14">
    <location>
        <begin position="17"/>
        <end position="106"/>
    </location>
</feature>
<evidence type="ECO:0000256" key="8">
    <source>
        <dbReference type="ARBA" id="ARBA00023128"/>
    </source>
</evidence>
<sequence length="278" mass="31006">MAEGQEVKKAIGSVFKQLKYEHLVAGISGGVLSTLVLHPLDLLKIRFQVNDGRKERPSYRGLVQATKSITSQNGVRGLYQGVVPNVVGAGASWGFYFFFYNALKTYMQGTSTEPLSAGQHMLAAAQSGVLTLTMTNPIWVVKTRLCLQYEGLQGDVSKVQVKKYRGMVDALWKVYHFEGVTGLYKGFIPGLFGVSHGALQFMAYEELKKHYTSYKGLSPTVQLGAMEYITFAAVSKMFAVVTTYPYQVVRSRLQDQHSQYRGVWDTILKTFRVGYPPK</sequence>
<dbReference type="PROSITE" id="PS50920">
    <property type="entry name" value="SOLCAR"/>
    <property type="match status" value="2"/>
</dbReference>
<organism evidence="16 17">
    <name type="scientific">Stichopus japonicus</name>
    <name type="common">Sea cucumber</name>
    <dbReference type="NCBI Taxonomy" id="307972"/>
    <lineage>
        <taxon>Eukaryota</taxon>
        <taxon>Metazoa</taxon>
        <taxon>Echinodermata</taxon>
        <taxon>Eleutherozoa</taxon>
        <taxon>Echinozoa</taxon>
        <taxon>Holothuroidea</taxon>
        <taxon>Aspidochirotacea</taxon>
        <taxon>Aspidochirotida</taxon>
        <taxon>Stichopodidae</taxon>
        <taxon>Apostichopus</taxon>
    </lineage>
</organism>
<evidence type="ECO:0000256" key="12">
    <source>
        <dbReference type="ARBA" id="ARBA00070508"/>
    </source>
</evidence>
<evidence type="ECO:0000256" key="11">
    <source>
        <dbReference type="ARBA" id="ARBA00058619"/>
    </source>
</evidence>
<evidence type="ECO:0000256" key="6">
    <source>
        <dbReference type="ARBA" id="ARBA00022792"/>
    </source>
</evidence>
<dbReference type="Pfam" id="PF00153">
    <property type="entry name" value="Mito_carr"/>
    <property type="match status" value="3"/>
</dbReference>
<keyword evidence="7" id="KW-1133">Transmembrane helix</keyword>
<dbReference type="EMBL" id="MRZV01000223">
    <property type="protein sequence ID" value="PIK55169.1"/>
    <property type="molecule type" value="Genomic_DNA"/>
</dbReference>
<name>A0A2G8L4H5_STIJA</name>
<keyword evidence="6" id="KW-0999">Mitochondrion inner membrane</keyword>
<dbReference type="Gene3D" id="1.50.40.10">
    <property type="entry name" value="Mitochondrial carrier domain"/>
    <property type="match status" value="2"/>
</dbReference>
<comment type="similarity">
    <text evidence="2 15">Belongs to the mitochondrial carrier (TC 2.A.29) family.</text>
</comment>
<accession>A0A2G8L4H5</accession>
<dbReference type="GO" id="GO:0015711">
    <property type="term" value="P:organic anion transport"/>
    <property type="evidence" value="ECO:0007669"/>
    <property type="project" value="UniProtKB-ARBA"/>
</dbReference>
<evidence type="ECO:0000256" key="1">
    <source>
        <dbReference type="ARBA" id="ARBA00004448"/>
    </source>
</evidence>
<evidence type="ECO:0000313" key="16">
    <source>
        <dbReference type="EMBL" id="PIK55169.1"/>
    </source>
</evidence>
<feature type="repeat" description="Solcar" evidence="14">
    <location>
        <begin position="115"/>
        <end position="210"/>
    </location>
</feature>
<dbReference type="GO" id="GO:0015215">
    <property type="term" value="F:nucleotide transmembrane transporter activity"/>
    <property type="evidence" value="ECO:0007669"/>
    <property type="project" value="UniProtKB-ARBA"/>
</dbReference>
<keyword evidence="17" id="KW-1185">Reference proteome</keyword>
<dbReference type="GO" id="GO:0005743">
    <property type="term" value="C:mitochondrial inner membrane"/>
    <property type="evidence" value="ECO:0007669"/>
    <property type="project" value="UniProtKB-SubCell"/>
</dbReference>
<evidence type="ECO:0000256" key="10">
    <source>
        <dbReference type="ARBA" id="ARBA00050907"/>
    </source>
</evidence>
<dbReference type="OrthoDB" id="428293at2759"/>
<keyword evidence="3 15" id="KW-0813">Transport</keyword>
<dbReference type="Proteomes" id="UP000230750">
    <property type="component" value="Unassembled WGS sequence"/>
</dbReference>
<keyword evidence="4 14" id="KW-0812">Transmembrane</keyword>
<reference evidence="16 17" key="1">
    <citation type="journal article" date="2017" name="PLoS Biol.">
        <title>The sea cucumber genome provides insights into morphological evolution and visceral regeneration.</title>
        <authorList>
            <person name="Zhang X."/>
            <person name="Sun L."/>
            <person name="Yuan J."/>
            <person name="Sun Y."/>
            <person name="Gao Y."/>
            <person name="Zhang L."/>
            <person name="Li S."/>
            <person name="Dai H."/>
            <person name="Hamel J.F."/>
            <person name="Liu C."/>
            <person name="Yu Y."/>
            <person name="Liu S."/>
            <person name="Lin W."/>
            <person name="Guo K."/>
            <person name="Jin S."/>
            <person name="Xu P."/>
            <person name="Storey K.B."/>
            <person name="Huan P."/>
            <person name="Zhang T."/>
            <person name="Zhou Y."/>
            <person name="Zhang J."/>
            <person name="Lin C."/>
            <person name="Li X."/>
            <person name="Xing L."/>
            <person name="Huo D."/>
            <person name="Sun M."/>
            <person name="Wang L."/>
            <person name="Mercier A."/>
            <person name="Li F."/>
            <person name="Yang H."/>
            <person name="Xiang J."/>
        </authorList>
    </citation>
    <scope>NUCLEOTIDE SEQUENCE [LARGE SCALE GENOMIC DNA]</scope>
    <source>
        <strain evidence="16">Shaxun</strain>
        <tissue evidence="16">Muscle</tissue>
    </source>
</reference>
<evidence type="ECO:0000256" key="4">
    <source>
        <dbReference type="ARBA" id="ARBA00022692"/>
    </source>
</evidence>
<gene>
    <name evidence="16" type="ORF">BSL78_07899</name>
</gene>
<evidence type="ECO:0000256" key="2">
    <source>
        <dbReference type="ARBA" id="ARBA00006375"/>
    </source>
</evidence>
<dbReference type="PRINTS" id="PR00926">
    <property type="entry name" value="MITOCARRIER"/>
</dbReference>
<comment type="caution">
    <text evidence="16">The sequence shown here is derived from an EMBL/GenBank/DDBJ whole genome shotgun (WGS) entry which is preliminary data.</text>
</comment>
<comment type="function">
    <text evidence="11">Facilitates flavin adenine dinucleotide (FAD) translocation across the mitochondrial inner membrane into the mitochondrial matrix where it acts as a redox cofactor to assist flavoenzyme activities in fundamental metabolic processes including fatty acid beta-oxidation, amino acid and choline metabolism as well as mitochondrial electron transportation. In particular, provides FAD to DLD dehydrogenase of the glycine cleavage system, part of mitochondrial one-carbon metabolic pathway involved in neural tube closure in early embryogenesis.</text>
</comment>
<evidence type="ECO:0000256" key="15">
    <source>
        <dbReference type="RuleBase" id="RU000488"/>
    </source>
</evidence>
<comment type="catalytic activity">
    <reaction evidence="10">
        <text>FAD(in) = FAD(out)</text>
        <dbReference type="Rhea" id="RHEA:76535"/>
        <dbReference type="ChEBI" id="CHEBI:57692"/>
    </reaction>
</comment>
<dbReference type="InterPro" id="IPR044712">
    <property type="entry name" value="SLC25A32-like"/>
</dbReference>
<dbReference type="FunFam" id="1.50.40.10:FF:000025">
    <property type="entry name" value="mitochondrial folate transporter/carrier"/>
    <property type="match status" value="1"/>
</dbReference>
<evidence type="ECO:0000256" key="13">
    <source>
        <dbReference type="ARBA" id="ARBA00079992"/>
    </source>
</evidence>
<evidence type="ECO:0000256" key="7">
    <source>
        <dbReference type="ARBA" id="ARBA00022989"/>
    </source>
</evidence>
<evidence type="ECO:0000313" key="17">
    <source>
        <dbReference type="Proteomes" id="UP000230750"/>
    </source>
</evidence>
<dbReference type="InterPro" id="IPR018108">
    <property type="entry name" value="MCP_transmembrane"/>
</dbReference>